<dbReference type="Pfam" id="PF23572">
    <property type="entry name" value="GH3_C"/>
    <property type="match status" value="1"/>
</dbReference>
<dbReference type="Pfam" id="PF23571">
    <property type="entry name" value="GH3_M"/>
    <property type="match status" value="1"/>
</dbReference>
<dbReference type="PANTHER" id="PTHR31901">
    <property type="entry name" value="GH3 DOMAIN-CONTAINING PROTEIN"/>
    <property type="match status" value="1"/>
</dbReference>
<dbReference type="InterPro" id="IPR004993">
    <property type="entry name" value="GH3"/>
</dbReference>
<evidence type="ECO:0000259" key="2">
    <source>
        <dbReference type="Pfam" id="PF23572"/>
    </source>
</evidence>
<keyword evidence="4" id="KW-1185">Reference proteome</keyword>
<dbReference type="RefSeq" id="WP_266068983.1">
    <property type="nucleotide sequence ID" value="NZ_JAPJDA010000008.1"/>
</dbReference>
<dbReference type="EMBL" id="JAPJDA010000008">
    <property type="protein sequence ID" value="MCX2837742.1"/>
    <property type="molecule type" value="Genomic_DNA"/>
</dbReference>
<organism evidence="3 4">
    <name type="scientific">Salinimicrobium profundisediminis</name>
    <dbReference type="NCBI Taxonomy" id="2994553"/>
    <lineage>
        <taxon>Bacteria</taxon>
        <taxon>Pseudomonadati</taxon>
        <taxon>Bacteroidota</taxon>
        <taxon>Flavobacteriia</taxon>
        <taxon>Flavobacteriales</taxon>
        <taxon>Flavobacteriaceae</taxon>
        <taxon>Salinimicrobium</taxon>
    </lineage>
</organism>
<evidence type="ECO:0000259" key="1">
    <source>
        <dbReference type="Pfam" id="PF23571"/>
    </source>
</evidence>
<accession>A0A9X3I1A5</accession>
<comment type="caution">
    <text evidence="3">The sequence shown here is derived from an EMBL/GenBank/DDBJ whole genome shotgun (WGS) entry which is preliminary data.</text>
</comment>
<dbReference type="InterPro" id="IPR055377">
    <property type="entry name" value="GH3_M"/>
</dbReference>
<gene>
    <name evidence="3" type="ORF">OQ279_06205</name>
</gene>
<protein>
    <submittedName>
        <fullName evidence="3">GH3 auxin-responsive promoter family protein</fullName>
    </submittedName>
</protein>
<dbReference type="AlphaFoldDB" id="A0A9X3I1A5"/>
<dbReference type="GO" id="GO:0016881">
    <property type="term" value="F:acid-amino acid ligase activity"/>
    <property type="evidence" value="ECO:0007669"/>
    <property type="project" value="TreeGrafter"/>
</dbReference>
<dbReference type="Pfam" id="PF03321">
    <property type="entry name" value="GH3"/>
    <property type="match status" value="1"/>
</dbReference>
<proteinExistence type="predicted"/>
<dbReference type="PANTHER" id="PTHR31901:SF9">
    <property type="entry name" value="GH3 DOMAIN-CONTAINING PROTEIN"/>
    <property type="match status" value="1"/>
</dbReference>
<feature type="domain" description="GH3 middle" evidence="1">
    <location>
        <begin position="297"/>
        <end position="366"/>
    </location>
</feature>
<dbReference type="InterPro" id="IPR055378">
    <property type="entry name" value="GH3_C"/>
</dbReference>
<evidence type="ECO:0000313" key="4">
    <source>
        <dbReference type="Proteomes" id="UP001148482"/>
    </source>
</evidence>
<dbReference type="Proteomes" id="UP001148482">
    <property type="component" value="Unassembled WGS sequence"/>
</dbReference>
<name>A0A9X3I1A5_9FLAO</name>
<reference evidence="3" key="1">
    <citation type="submission" date="2022-11" db="EMBL/GenBank/DDBJ databases">
        <title>Salinimicrobium profundisediminis sp. nov., isolated from deep-sea sediment of the Mariana Trench.</title>
        <authorList>
            <person name="Fu H."/>
        </authorList>
    </citation>
    <scope>NUCLEOTIDE SEQUENCE</scope>
    <source>
        <strain evidence="3">MT39</strain>
    </source>
</reference>
<feature type="domain" description="GH3 C-terminal" evidence="2">
    <location>
        <begin position="381"/>
        <end position="494"/>
    </location>
</feature>
<dbReference type="GO" id="GO:0005737">
    <property type="term" value="C:cytoplasm"/>
    <property type="evidence" value="ECO:0007669"/>
    <property type="project" value="TreeGrafter"/>
</dbReference>
<sequence length="510" mass="59216">MGIIDSIGNLVMKSRIEDLENSINNPHETQQRVLQQLLETTKNTYYGRKFHFKDIHNYRQFVEQVPLNNYEDLHPYIELILKGETNVLWPTPIKWFAKSSGTTGATSKMIPVSTEGLEQCHYQGGRDMLALYIHNYPDARLFSGKNLSIGGSQEGKQSSNNSHYIANISAIVMKNLPFWAQFGRTPGLEVTMMNNWEEKIKKIAEITSHQRVTSLAGSPMWMLLLLQHIIKEKNITYIQDVWPDLEVFFHGSVSFAPYRPLFEELDKDKSLRYLEIFNATEGFFALQDQKDDPSLLLMLNYGIFYEFIPEKEFLSENPKVIPLSEVELGKNYSMVISTNSGLWRYKIGDTIKFTSTSPYRFTISGRTKHCINVFGEDLFAEHAEKAISQACRETSAILRDFTAAPYFYDRRKKGYHEWIIEFVRSPANMENFTDVLDRELGRYNDDYASKRKNDIAIERPVVREMPEGTFYEWLKRKNKLGGQHKVPRLSNSREFVEELLNIRSSLQQEI</sequence>
<evidence type="ECO:0000313" key="3">
    <source>
        <dbReference type="EMBL" id="MCX2837742.1"/>
    </source>
</evidence>